<dbReference type="PIRSF" id="PIRSF000724">
    <property type="entry name" value="Pgk"/>
    <property type="match status" value="1"/>
</dbReference>
<keyword evidence="17" id="KW-1185">Reference proteome</keyword>
<dbReference type="Gene3D" id="3.40.50.1260">
    <property type="entry name" value="Phosphoglycerate kinase, N-terminal domain"/>
    <property type="match status" value="2"/>
</dbReference>
<dbReference type="InterPro" id="IPR036043">
    <property type="entry name" value="Phosphoglycerate_kinase_sf"/>
</dbReference>
<keyword evidence="7 12" id="KW-0808">Transferase</keyword>
<comment type="pathway">
    <text evidence="2 12">Carbohydrate degradation; glycolysis; pyruvate from D-glyceraldehyde 3-phosphate: step 2/5.</text>
</comment>
<dbReference type="GO" id="GO:0006094">
    <property type="term" value="P:gluconeogenesis"/>
    <property type="evidence" value="ECO:0007669"/>
    <property type="project" value="TreeGrafter"/>
</dbReference>
<feature type="binding site" evidence="12 14">
    <location>
        <begin position="351"/>
        <end position="354"/>
    </location>
    <ligand>
        <name>ATP</name>
        <dbReference type="ChEBI" id="CHEBI:30616"/>
    </ligand>
</feature>
<dbReference type="RefSeq" id="WP_073185532.1">
    <property type="nucleotide sequence ID" value="NZ_FQXI01000018.1"/>
</dbReference>
<dbReference type="FunFam" id="3.40.50.1260:FF:000003">
    <property type="entry name" value="Phosphoglycerate kinase"/>
    <property type="match status" value="1"/>
</dbReference>
<dbReference type="GO" id="GO:0006096">
    <property type="term" value="P:glycolytic process"/>
    <property type="evidence" value="ECO:0007669"/>
    <property type="project" value="UniProtKB-UniRule"/>
</dbReference>
<reference evidence="17" key="1">
    <citation type="submission" date="2016-11" db="EMBL/GenBank/DDBJ databases">
        <authorList>
            <person name="Varghese N."/>
            <person name="Submissions S."/>
        </authorList>
    </citation>
    <scope>NUCLEOTIDE SEQUENCE [LARGE SCALE GENOMIC DNA]</scope>
    <source>
        <strain evidence="17">DSM 21120</strain>
    </source>
</reference>
<dbReference type="EMBL" id="FQXI01000018">
    <property type="protein sequence ID" value="SHH63827.1"/>
    <property type="molecule type" value="Genomic_DNA"/>
</dbReference>
<dbReference type="GO" id="GO:0005829">
    <property type="term" value="C:cytosol"/>
    <property type="evidence" value="ECO:0007669"/>
    <property type="project" value="UniProtKB-ARBA"/>
</dbReference>
<feature type="binding site" evidence="12">
    <location>
        <position position="293"/>
    </location>
    <ligand>
        <name>ATP</name>
        <dbReference type="ChEBI" id="CHEBI:30616"/>
    </ligand>
</feature>
<dbReference type="PRINTS" id="PR00477">
    <property type="entry name" value="PHGLYCKINASE"/>
</dbReference>
<name>A0A1M5ULQ1_9FIRM</name>
<evidence type="ECO:0000256" key="5">
    <source>
        <dbReference type="ARBA" id="ARBA00013061"/>
    </source>
</evidence>
<proteinExistence type="inferred from homology"/>
<evidence type="ECO:0000256" key="1">
    <source>
        <dbReference type="ARBA" id="ARBA00000642"/>
    </source>
</evidence>
<dbReference type="GO" id="GO:0005524">
    <property type="term" value="F:ATP binding"/>
    <property type="evidence" value="ECO:0007669"/>
    <property type="project" value="UniProtKB-KW"/>
</dbReference>
<evidence type="ECO:0000256" key="2">
    <source>
        <dbReference type="ARBA" id="ARBA00004838"/>
    </source>
</evidence>
<evidence type="ECO:0000256" key="10">
    <source>
        <dbReference type="ARBA" id="ARBA00022840"/>
    </source>
</evidence>
<feature type="binding site" evidence="13">
    <location>
        <position position="152"/>
    </location>
    <ligand>
        <name>(2R)-3-phosphoglycerate</name>
        <dbReference type="ChEBI" id="CHEBI:58272"/>
    </ligand>
</feature>
<dbReference type="EC" id="2.7.2.3" evidence="5 12"/>
<feature type="binding site" evidence="13">
    <location>
        <position position="35"/>
    </location>
    <ligand>
        <name>(2R)-3-phosphoglycerate</name>
        <dbReference type="ChEBI" id="CHEBI:58272"/>
    </ligand>
</feature>
<gene>
    <name evidence="12" type="primary">pgk</name>
    <name evidence="16" type="ORF">SAMN02745245_01801</name>
</gene>
<feature type="binding site" evidence="12 13">
    <location>
        <begin position="58"/>
        <end position="61"/>
    </location>
    <ligand>
        <name>substrate</name>
    </ligand>
</feature>
<dbReference type="HAMAP" id="MF_00145">
    <property type="entry name" value="Phosphoglyc_kinase"/>
    <property type="match status" value="1"/>
</dbReference>
<evidence type="ECO:0000256" key="7">
    <source>
        <dbReference type="ARBA" id="ARBA00022679"/>
    </source>
</evidence>
<dbReference type="GO" id="GO:0004618">
    <property type="term" value="F:phosphoglycerate kinase activity"/>
    <property type="evidence" value="ECO:0007669"/>
    <property type="project" value="UniProtKB-UniRule"/>
</dbReference>
<dbReference type="Pfam" id="PF00162">
    <property type="entry name" value="PGK"/>
    <property type="match status" value="1"/>
</dbReference>
<dbReference type="GO" id="GO:0043531">
    <property type="term" value="F:ADP binding"/>
    <property type="evidence" value="ECO:0007669"/>
    <property type="project" value="TreeGrafter"/>
</dbReference>
<dbReference type="PANTHER" id="PTHR11406">
    <property type="entry name" value="PHOSPHOGLYCERATE KINASE"/>
    <property type="match status" value="1"/>
</dbReference>
<organism evidence="16 17">
    <name type="scientific">Anaerosphaera aminiphila DSM 21120</name>
    <dbReference type="NCBI Taxonomy" id="1120995"/>
    <lineage>
        <taxon>Bacteria</taxon>
        <taxon>Bacillati</taxon>
        <taxon>Bacillota</taxon>
        <taxon>Tissierellia</taxon>
        <taxon>Tissierellales</taxon>
        <taxon>Peptoniphilaceae</taxon>
        <taxon>Anaerosphaera</taxon>
    </lineage>
</organism>
<evidence type="ECO:0000256" key="11">
    <source>
        <dbReference type="ARBA" id="ARBA00023152"/>
    </source>
</evidence>
<feature type="binding site" evidence="12">
    <location>
        <position position="119"/>
    </location>
    <ligand>
        <name>substrate</name>
    </ligand>
</feature>
<feature type="binding site" evidence="12 14">
    <location>
        <position position="324"/>
    </location>
    <ligand>
        <name>ATP</name>
        <dbReference type="ChEBI" id="CHEBI:30616"/>
    </ligand>
</feature>
<keyword evidence="11 12" id="KW-0324">Glycolysis</keyword>
<dbReference type="OrthoDB" id="9808460at2"/>
<evidence type="ECO:0000256" key="3">
    <source>
        <dbReference type="ARBA" id="ARBA00008982"/>
    </source>
</evidence>
<feature type="binding site" evidence="12">
    <location>
        <position position="35"/>
    </location>
    <ligand>
        <name>substrate</name>
    </ligand>
</feature>
<dbReference type="InterPro" id="IPR015911">
    <property type="entry name" value="Phosphoglycerate_kinase_CS"/>
</dbReference>
<evidence type="ECO:0000256" key="14">
    <source>
        <dbReference type="PIRSR" id="PIRSR000724-2"/>
    </source>
</evidence>
<dbReference type="FunFam" id="3.40.50.1260:FF:000006">
    <property type="entry name" value="Phosphoglycerate kinase"/>
    <property type="match status" value="1"/>
</dbReference>
<accession>A0A1M5ULQ1</accession>
<evidence type="ECO:0000256" key="15">
    <source>
        <dbReference type="RuleBase" id="RU000532"/>
    </source>
</evidence>
<evidence type="ECO:0000256" key="8">
    <source>
        <dbReference type="ARBA" id="ARBA00022741"/>
    </source>
</evidence>
<comment type="catalytic activity">
    <reaction evidence="1 12 15">
        <text>(2R)-3-phosphoglycerate + ATP = (2R)-3-phospho-glyceroyl phosphate + ADP</text>
        <dbReference type="Rhea" id="RHEA:14801"/>
        <dbReference type="ChEBI" id="CHEBI:30616"/>
        <dbReference type="ChEBI" id="CHEBI:57604"/>
        <dbReference type="ChEBI" id="CHEBI:58272"/>
        <dbReference type="ChEBI" id="CHEBI:456216"/>
        <dbReference type="EC" id="2.7.2.3"/>
    </reaction>
</comment>
<evidence type="ECO:0000256" key="13">
    <source>
        <dbReference type="PIRSR" id="PIRSR000724-1"/>
    </source>
</evidence>
<evidence type="ECO:0000256" key="12">
    <source>
        <dbReference type="HAMAP-Rule" id="MF_00145"/>
    </source>
</evidence>
<keyword evidence="12" id="KW-0963">Cytoplasm</keyword>
<feature type="binding site" evidence="13">
    <location>
        <position position="119"/>
    </location>
    <ligand>
        <name>(2R)-3-phosphoglycerate</name>
        <dbReference type="ChEBI" id="CHEBI:58272"/>
    </ligand>
</feature>
<dbReference type="PANTHER" id="PTHR11406:SF23">
    <property type="entry name" value="PHOSPHOGLYCERATE KINASE 1, CHLOROPLASTIC-RELATED"/>
    <property type="match status" value="1"/>
</dbReference>
<dbReference type="InterPro" id="IPR001576">
    <property type="entry name" value="Phosphoglycerate_kinase"/>
</dbReference>
<evidence type="ECO:0000313" key="16">
    <source>
        <dbReference type="EMBL" id="SHH63827.1"/>
    </source>
</evidence>
<feature type="binding site" evidence="12 14">
    <location>
        <position position="202"/>
    </location>
    <ligand>
        <name>ATP</name>
        <dbReference type="ChEBI" id="CHEBI:30616"/>
    </ligand>
</feature>
<sequence length="396" mass="43007">MKKTLKNFDFNNKKVLVRADFNVPLDGDKITNDDRIVKSLPTIEYILNSGGTVILMSHLGRPKGKYVENLSLKPIANRLSELLNRDVKFLNSEEVVDESVEKEVAKLKSGDIALLENTRFVEGEEKNDDIFSKKLSDLADIYINDAFGTSHRAHASNVGVSKYLPSGIGLLVEREVEYIQNAIENPKRPFIAIIGGAKVSDKIGVIENLLNKVDKIIIVGAMAYTFLKSQGYEVGKSLVENDKLDLAKSLIEKAKEKGVKLILPIDFVVATEIKEGISKKTVDFDKIPKDLEGLDIGVKSRELIVDELQGAKTVVWNGPAGVFELKDFAEGTFAIARALANLEGATTIIGGGDSASAIEKAGVADKISHISTGGGASLELLEGKVLPGIDCIEDEE</sequence>
<keyword evidence="10 12" id="KW-0067">ATP-binding</keyword>
<dbReference type="InterPro" id="IPR015824">
    <property type="entry name" value="Phosphoglycerate_kinase_N"/>
</dbReference>
<dbReference type="STRING" id="1120995.SAMN02745245_01801"/>
<comment type="subcellular location">
    <subcellularLocation>
        <location evidence="12">Cytoplasm</location>
    </subcellularLocation>
</comment>
<protein>
    <recommendedName>
        <fullName evidence="6 12">Phosphoglycerate kinase</fullName>
        <ecNumber evidence="5 12">2.7.2.3</ecNumber>
    </recommendedName>
</protein>
<keyword evidence="8 12" id="KW-0547">Nucleotide-binding</keyword>
<comment type="similarity">
    <text evidence="3 12 15">Belongs to the phosphoglycerate kinase family.</text>
</comment>
<feature type="binding site" evidence="12 13">
    <location>
        <begin position="20"/>
        <end position="22"/>
    </location>
    <ligand>
        <name>substrate</name>
    </ligand>
</feature>
<dbReference type="CDD" id="cd00318">
    <property type="entry name" value="Phosphoglycerate_kinase"/>
    <property type="match status" value="1"/>
</dbReference>
<dbReference type="PROSITE" id="PS00111">
    <property type="entry name" value="PGLYCERATE_KINASE"/>
    <property type="match status" value="1"/>
</dbReference>
<dbReference type="AlphaFoldDB" id="A0A1M5ULQ1"/>
<dbReference type="Proteomes" id="UP000184032">
    <property type="component" value="Unassembled WGS sequence"/>
</dbReference>
<feature type="binding site" evidence="12">
    <location>
        <position position="152"/>
    </location>
    <ligand>
        <name>substrate</name>
    </ligand>
</feature>
<evidence type="ECO:0000256" key="9">
    <source>
        <dbReference type="ARBA" id="ARBA00022777"/>
    </source>
</evidence>
<evidence type="ECO:0000313" key="17">
    <source>
        <dbReference type="Proteomes" id="UP000184032"/>
    </source>
</evidence>
<dbReference type="SUPFAM" id="SSF53748">
    <property type="entry name" value="Phosphoglycerate kinase"/>
    <property type="match status" value="1"/>
</dbReference>
<comment type="subunit">
    <text evidence="4 12">Monomer.</text>
</comment>
<dbReference type="UniPathway" id="UPA00109">
    <property type="reaction ID" value="UER00185"/>
</dbReference>
<evidence type="ECO:0000256" key="6">
    <source>
        <dbReference type="ARBA" id="ARBA00016471"/>
    </source>
</evidence>
<keyword evidence="9 12" id="KW-0418">Kinase</keyword>
<evidence type="ECO:0000256" key="4">
    <source>
        <dbReference type="ARBA" id="ARBA00011245"/>
    </source>
</evidence>